<dbReference type="EMBL" id="CAXIEN010000123">
    <property type="protein sequence ID" value="CAL1279580.1"/>
    <property type="molecule type" value="Genomic_DNA"/>
</dbReference>
<sequence>MFRKVAIRVVICMTFMMLSSVNGSFNLFVSRPEMKRLLGLNAEVRYVNNGTVNDYALSFVVMIPDPIWDLYFTWQSLRPTPVPYSISFTLSNPEAMSVPQLNISKKGNIPTNEEVFRVVLQCTGKVSAEVEMNMDMNFSMPPPFPNSTHLVLKRKKICYKNNSTTSDTLMIDAMVATSNSFYIGVGCACAVVVIIAIIAVVFYLKTMKARRTDVIQLTEDESVKRKKAHMRENSKAFLW</sequence>
<keyword evidence="1" id="KW-0732">Signal</keyword>
<evidence type="ECO:0000256" key="3">
    <source>
        <dbReference type="SAM" id="Phobius"/>
    </source>
</evidence>
<proteinExistence type="predicted"/>
<dbReference type="InterPro" id="IPR003306">
    <property type="entry name" value="WIF"/>
</dbReference>
<dbReference type="AlphaFoldDB" id="A0AAV2A6C6"/>
<dbReference type="Gene3D" id="2.60.40.2170">
    <property type="entry name" value="Wnt, WIF domain"/>
    <property type="match status" value="1"/>
</dbReference>
<comment type="caution">
    <text evidence="5">The sequence shown here is derived from an EMBL/GenBank/DDBJ whole genome shotgun (WGS) entry which is preliminary data.</text>
</comment>
<evidence type="ECO:0000313" key="5">
    <source>
        <dbReference type="EMBL" id="CAL1279580.1"/>
    </source>
</evidence>
<name>A0AAV2A6C6_9ARAC</name>
<evidence type="ECO:0000313" key="6">
    <source>
        <dbReference type="Proteomes" id="UP001497382"/>
    </source>
</evidence>
<gene>
    <name evidence="5" type="ORF">LARSCL_LOCUS10456</name>
</gene>
<organism evidence="5 6">
    <name type="scientific">Larinioides sclopetarius</name>
    <dbReference type="NCBI Taxonomy" id="280406"/>
    <lineage>
        <taxon>Eukaryota</taxon>
        <taxon>Metazoa</taxon>
        <taxon>Ecdysozoa</taxon>
        <taxon>Arthropoda</taxon>
        <taxon>Chelicerata</taxon>
        <taxon>Arachnida</taxon>
        <taxon>Araneae</taxon>
        <taxon>Araneomorphae</taxon>
        <taxon>Entelegynae</taxon>
        <taxon>Araneoidea</taxon>
        <taxon>Araneidae</taxon>
        <taxon>Larinioides</taxon>
    </lineage>
</organism>
<dbReference type="Pfam" id="PF02019">
    <property type="entry name" value="WIF"/>
    <property type="match status" value="1"/>
</dbReference>
<feature type="domain" description="WIF" evidence="4">
    <location>
        <begin position="27"/>
        <end position="158"/>
    </location>
</feature>
<keyword evidence="2" id="KW-0325">Glycoprotein</keyword>
<evidence type="ECO:0000259" key="4">
    <source>
        <dbReference type="PROSITE" id="PS50814"/>
    </source>
</evidence>
<protein>
    <recommendedName>
        <fullName evidence="4">WIF domain-containing protein</fullName>
    </recommendedName>
</protein>
<dbReference type="PROSITE" id="PS50814">
    <property type="entry name" value="WIF"/>
    <property type="match status" value="1"/>
</dbReference>
<dbReference type="InterPro" id="IPR038677">
    <property type="entry name" value="WIF_sf"/>
</dbReference>
<evidence type="ECO:0000256" key="2">
    <source>
        <dbReference type="ARBA" id="ARBA00023180"/>
    </source>
</evidence>
<dbReference type="SMART" id="SM00469">
    <property type="entry name" value="WIF"/>
    <property type="match status" value="1"/>
</dbReference>
<keyword evidence="6" id="KW-1185">Reference proteome</keyword>
<feature type="transmembrane region" description="Helical" evidence="3">
    <location>
        <begin position="181"/>
        <end position="204"/>
    </location>
</feature>
<dbReference type="Proteomes" id="UP001497382">
    <property type="component" value="Unassembled WGS sequence"/>
</dbReference>
<accession>A0AAV2A6C6</accession>
<keyword evidence="3" id="KW-1133">Transmembrane helix</keyword>
<keyword evidence="3" id="KW-0472">Membrane</keyword>
<keyword evidence="3" id="KW-0812">Transmembrane</keyword>
<evidence type="ECO:0000256" key="1">
    <source>
        <dbReference type="ARBA" id="ARBA00022729"/>
    </source>
</evidence>
<reference evidence="5 6" key="1">
    <citation type="submission" date="2024-04" db="EMBL/GenBank/DDBJ databases">
        <authorList>
            <person name="Rising A."/>
            <person name="Reimegard J."/>
            <person name="Sonavane S."/>
            <person name="Akerstrom W."/>
            <person name="Nylinder S."/>
            <person name="Hedman E."/>
            <person name="Kallberg Y."/>
        </authorList>
    </citation>
    <scope>NUCLEOTIDE SEQUENCE [LARGE SCALE GENOMIC DNA]</scope>
</reference>